<keyword evidence="2" id="KW-0812">Transmembrane</keyword>
<protein>
    <submittedName>
        <fullName evidence="4">Peptidoglycan DD-metalloendopeptidase family protein</fullName>
    </submittedName>
</protein>
<sequence length="328" mass="36615">MRLKWLQNKLTFVIIPEANGSVMRVKMSRGELYLALLGIILLLGTASYLYGVYFHSSAAAQLTEARVNDQTSRLEQDLTNKNKTIDHLQNEVFQLSQQAAEVRSQMEQMKQLEHELKKLTSMKETQSGSGSEDASEVKAQAAGGMGGPAHLVTTQQMNTLFHTTHASYIALKQEIAELQAHWTQSKQSMLAKQDQLLRIPSLWPTHTKTITSAFGYRKDPFTDKLSFHRGIDIAGKMNDPVYASAKGTAITAGYDKFHGHNIVIDHGNGVHTWYMHLNGILVKRGDRIERGQQIGKLGTSGRSTGPHLHYEIVHNGKSTDPKPYLPNR</sequence>
<feature type="domain" description="M23ase beta-sheet core" evidence="3">
    <location>
        <begin position="227"/>
        <end position="321"/>
    </location>
</feature>
<feature type="region of interest" description="Disordered" evidence="1">
    <location>
        <begin position="121"/>
        <end position="148"/>
    </location>
</feature>
<evidence type="ECO:0000256" key="2">
    <source>
        <dbReference type="SAM" id="Phobius"/>
    </source>
</evidence>
<evidence type="ECO:0000313" key="4">
    <source>
        <dbReference type="EMBL" id="MCR8636699.1"/>
    </source>
</evidence>
<comment type="caution">
    <text evidence="4">The sequence shown here is derived from an EMBL/GenBank/DDBJ whole genome shotgun (WGS) entry which is preliminary data.</text>
</comment>
<keyword evidence="5" id="KW-1185">Reference proteome</keyword>
<evidence type="ECO:0000259" key="3">
    <source>
        <dbReference type="Pfam" id="PF01551"/>
    </source>
</evidence>
<keyword evidence="2" id="KW-1133">Transmembrane helix</keyword>
<dbReference type="PANTHER" id="PTHR21666:SF270">
    <property type="entry name" value="MUREIN HYDROLASE ACTIVATOR ENVC"/>
    <property type="match status" value="1"/>
</dbReference>
<dbReference type="RefSeq" id="WP_258218193.1">
    <property type="nucleotide sequence ID" value="NZ_JANQBD010000051.1"/>
</dbReference>
<feature type="transmembrane region" description="Helical" evidence="2">
    <location>
        <begin position="32"/>
        <end position="53"/>
    </location>
</feature>
<keyword evidence="2" id="KW-0472">Membrane</keyword>
<accession>A0ABT1YU48</accession>
<organism evidence="4 5">
    <name type="scientific">Paenibacillus radicis</name>
    <name type="common">ex Xue et al. 2023</name>
    <dbReference type="NCBI Taxonomy" id="2972489"/>
    <lineage>
        <taxon>Bacteria</taxon>
        <taxon>Bacillati</taxon>
        <taxon>Bacillota</taxon>
        <taxon>Bacilli</taxon>
        <taxon>Bacillales</taxon>
        <taxon>Paenibacillaceae</taxon>
        <taxon>Paenibacillus</taxon>
    </lineage>
</organism>
<evidence type="ECO:0000313" key="5">
    <source>
        <dbReference type="Proteomes" id="UP001300012"/>
    </source>
</evidence>
<reference evidence="4 5" key="1">
    <citation type="submission" date="2022-08" db="EMBL/GenBank/DDBJ databases">
        <title>Paenibacillus endoradicis sp. nov., Paenibacillus radicibacter sp. nov and Paenibacillus pararadicis sp. nov., three cold-adapted plant growth-promoting bacteria isolated from root of Larix gmelinii in Great Khingan.</title>
        <authorList>
            <person name="Xue H."/>
        </authorList>
    </citation>
    <scope>NUCLEOTIDE SEQUENCE [LARGE SCALE GENOMIC DNA]</scope>
    <source>
        <strain evidence="4 5">N5-1-1-5</strain>
    </source>
</reference>
<dbReference type="EMBL" id="JANQBD010000051">
    <property type="protein sequence ID" value="MCR8636699.1"/>
    <property type="molecule type" value="Genomic_DNA"/>
</dbReference>
<proteinExistence type="predicted"/>
<dbReference type="InterPro" id="IPR050570">
    <property type="entry name" value="Cell_wall_metabolism_enzyme"/>
</dbReference>
<dbReference type="SUPFAM" id="SSF51261">
    <property type="entry name" value="Duplicated hybrid motif"/>
    <property type="match status" value="1"/>
</dbReference>
<feature type="compositionally biased region" description="Polar residues" evidence="1">
    <location>
        <begin position="122"/>
        <end position="132"/>
    </location>
</feature>
<dbReference type="InterPro" id="IPR011055">
    <property type="entry name" value="Dup_hybrid_motif"/>
</dbReference>
<name>A0ABT1YU48_9BACL</name>
<evidence type="ECO:0000256" key="1">
    <source>
        <dbReference type="SAM" id="MobiDB-lite"/>
    </source>
</evidence>
<dbReference type="CDD" id="cd12797">
    <property type="entry name" value="M23_peptidase"/>
    <property type="match status" value="1"/>
</dbReference>
<gene>
    <name evidence="4" type="ORF">NV381_36615</name>
</gene>
<dbReference type="PANTHER" id="PTHR21666">
    <property type="entry name" value="PEPTIDASE-RELATED"/>
    <property type="match status" value="1"/>
</dbReference>
<dbReference type="InterPro" id="IPR016047">
    <property type="entry name" value="M23ase_b-sheet_dom"/>
</dbReference>
<dbReference type="Gene3D" id="2.70.70.10">
    <property type="entry name" value="Glucose Permease (Domain IIA)"/>
    <property type="match status" value="1"/>
</dbReference>
<dbReference type="Pfam" id="PF01551">
    <property type="entry name" value="Peptidase_M23"/>
    <property type="match status" value="1"/>
</dbReference>
<dbReference type="Proteomes" id="UP001300012">
    <property type="component" value="Unassembled WGS sequence"/>
</dbReference>